<reference evidence="1 2" key="1">
    <citation type="submission" date="2019-07" db="EMBL/GenBank/DDBJ databases">
        <title>Genomics analysis of Aphanomyces spp. identifies a new class of oomycete effector associated with host adaptation.</title>
        <authorList>
            <person name="Gaulin E."/>
        </authorList>
    </citation>
    <scope>NUCLEOTIDE SEQUENCE [LARGE SCALE GENOMIC DNA]</scope>
    <source>
        <strain evidence="1 2">ATCC 201684</strain>
    </source>
</reference>
<name>A0A6G0WTD4_9STRA</name>
<evidence type="ECO:0000313" key="1">
    <source>
        <dbReference type="EMBL" id="KAF0730764.1"/>
    </source>
</evidence>
<gene>
    <name evidence="1" type="ORF">Ae201684_011873</name>
</gene>
<comment type="caution">
    <text evidence="1">The sequence shown here is derived from an EMBL/GenBank/DDBJ whole genome shotgun (WGS) entry which is preliminary data.</text>
</comment>
<dbReference type="AlphaFoldDB" id="A0A6G0WTD4"/>
<accession>A0A6G0WTD4</accession>
<organism evidence="1 2">
    <name type="scientific">Aphanomyces euteiches</name>
    <dbReference type="NCBI Taxonomy" id="100861"/>
    <lineage>
        <taxon>Eukaryota</taxon>
        <taxon>Sar</taxon>
        <taxon>Stramenopiles</taxon>
        <taxon>Oomycota</taxon>
        <taxon>Saprolegniomycetes</taxon>
        <taxon>Saprolegniales</taxon>
        <taxon>Verrucalvaceae</taxon>
        <taxon>Aphanomyces</taxon>
    </lineage>
</organism>
<sequence>MELVEEDTRALLDIIDARHEDRQNRRRKQKKMYYQQDRQTFLYLKARAEELEQELVRLSRLSRSTMLSWKDTASSLREESSISVSQNRQLKRKLREYHTLSVLMHGFVVQATPSGIWSTCNLNHVRLHANPDARRHGLDWLTQVMYHNTDRLLEKYKFPARSPYSRLADIAVEGEEGPLRFVQRYQVELGMSLEAVLPLAISYFQTGASIENLEVHYKTKRFLDVELTRDLNMTYDVVIDQKTYSNEGTTRLCRAFYDSDRVILVTQNVPDDETLPRRAKDSKDMTWVVLERLAPKLTVMRCLFVVSQSFYQDGPSAGEYLPIHREAHEYWHCRDLDEDAPNILEIFFAHVQRMGYRNIQRRDFDFSRLFKCHL</sequence>
<proteinExistence type="predicted"/>
<protein>
    <submittedName>
        <fullName evidence="1">Uncharacterized protein</fullName>
    </submittedName>
</protein>
<keyword evidence="2" id="KW-1185">Reference proteome</keyword>
<dbReference type="Proteomes" id="UP000481153">
    <property type="component" value="Unassembled WGS sequence"/>
</dbReference>
<dbReference type="EMBL" id="VJMJ01000151">
    <property type="protein sequence ID" value="KAF0730764.1"/>
    <property type="molecule type" value="Genomic_DNA"/>
</dbReference>
<evidence type="ECO:0000313" key="2">
    <source>
        <dbReference type="Proteomes" id="UP000481153"/>
    </source>
</evidence>
<dbReference type="VEuPathDB" id="FungiDB:AeMF1_010365"/>